<keyword evidence="1" id="KW-0732">Signal</keyword>
<feature type="signal peptide" evidence="1">
    <location>
        <begin position="1"/>
        <end position="23"/>
    </location>
</feature>
<evidence type="ECO:0000256" key="1">
    <source>
        <dbReference type="SAM" id="SignalP"/>
    </source>
</evidence>
<protein>
    <recommendedName>
        <fullName evidence="4">Secretin/TonB short N-terminal domain-containing protein</fullName>
    </recommendedName>
</protein>
<keyword evidence="3" id="KW-1185">Reference proteome</keyword>
<reference evidence="2 3" key="1">
    <citation type="submission" date="2018-10" db="EMBL/GenBank/DDBJ databases">
        <title>Genomic Encyclopedia of Type Strains, Phase IV (KMG-IV): sequencing the most valuable type-strain genomes for metagenomic binning, comparative biology and taxonomic classification.</title>
        <authorList>
            <person name="Goeker M."/>
        </authorList>
    </citation>
    <scope>NUCLEOTIDE SEQUENCE [LARGE SCALE GENOMIC DNA]</scope>
    <source>
        <strain evidence="2 3">DSM 23229</strain>
    </source>
</reference>
<dbReference type="OrthoDB" id="886764at2"/>
<feature type="chain" id="PRO_5019007777" description="Secretin/TonB short N-terminal domain-containing protein" evidence="1">
    <location>
        <begin position="24"/>
        <end position="111"/>
    </location>
</feature>
<evidence type="ECO:0008006" key="4">
    <source>
        <dbReference type="Google" id="ProtNLM"/>
    </source>
</evidence>
<evidence type="ECO:0000313" key="2">
    <source>
        <dbReference type="EMBL" id="RKR04179.1"/>
    </source>
</evidence>
<dbReference type="PROSITE" id="PS51257">
    <property type="entry name" value="PROKAR_LIPOPROTEIN"/>
    <property type="match status" value="1"/>
</dbReference>
<organism evidence="2 3">
    <name type="scientific">Kushneria sinocarnis</name>
    <dbReference type="NCBI Taxonomy" id="595502"/>
    <lineage>
        <taxon>Bacteria</taxon>
        <taxon>Pseudomonadati</taxon>
        <taxon>Pseudomonadota</taxon>
        <taxon>Gammaproteobacteria</taxon>
        <taxon>Oceanospirillales</taxon>
        <taxon>Halomonadaceae</taxon>
        <taxon>Kushneria</taxon>
    </lineage>
</organism>
<dbReference type="Gene3D" id="3.55.50.30">
    <property type="match status" value="1"/>
</dbReference>
<dbReference type="RefSeq" id="WP_121172368.1">
    <property type="nucleotide sequence ID" value="NZ_RBIN01000004.1"/>
</dbReference>
<proteinExistence type="predicted"/>
<evidence type="ECO:0000313" key="3">
    <source>
        <dbReference type="Proteomes" id="UP000281975"/>
    </source>
</evidence>
<comment type="caution">
    <text evidence="2">The sequence shown here is derived from an EMBL/GenBank/DDBJ whole genome shotgun (WGS) entry which is preliminary data.</text>
</comment>
<dbReference type="Proteomes" id="UP000281975">
    <property type="component" value="Unassembled WGS sequence"/>
</dbReference>
<dbReference type="AlphaFoldDB" id="A0A420WWR8"/>
<accession>A0A420WWR8</accession>
<gene>
    <name evidence="2" type="ORF">C7446_1379</name>
</gene>
<dbReference type="EMBL" id="RBIN01000004">
    <property type="protein sequence ID" value="RKR04179.1"/>
    <property type="molecule type" value="Genomic_DNA"/>
</dbReference>
<sequence length="111" mass="11663">MTAHTRPCAILLIAALMTGGCSATTSHAPAAPQGACDRVADYAIPAQRFDETAQQLAHATGCFIRTDLSRTGAIPVQPVTGTMSLRQALERALQGTGLSITDHRPDTLTVY</sequence>
<name>A0A420WWR8_9GAMM</name>